<evidence type="ECO:0000313" key="3">
    <source>
        <dbReference type="Proteomes" id="UP000199594"/>
    </source>
</evidence>
<accession>A0A1I6X5S6</accession>
<dbReference type="AlphaFoldDB" id="A0A1I6X5S6"/>
<dbReference type="Gene3D" id="3.40.50.300">
    <property type="entry name" value="P-loop containing nucleotide triphosphate hydrolases"/>
    <property type="match status" value="1"/>
</dbReference>
<dbReference type="OrthoDB" id="5771032at2"/>
<dbReference type="InterPro" id="IPR041881">
    <property type="entry name" value="PqqD_sf"/>
</dbReference>
<evidence type="ECO:0000256" key="1">
    <source>
        <dbReference type="SAM" id="MobiDB-lite"/>
    </source>
</evidence>
<dbReference type="Proteomes" id="UP000199594">
    <property type="component" value="Unassembled WGS sequence"/>
</dbReference>
<dbReference type="InterPro" id="IPR008792">
    <property type="entry name" value="PQQD"/>
</dbReference>
<dbReference type="InterPro" id="IPR027417">
    <property type="entry name" value="P-loop_NTPase"/>
</dbReference>
<dbReference type="EMBL" id="FPAQ01000001">
    <property type="protein sequence ID" value="SFT33665.1"/>
    <property type="molecule type" value="Genomic_DNA"/>
</dbReference>
<dbReference type="Gene3D" id="1.10.10.1150">
    <property type="entry name" value="Coenzyme PQQ synthesis protein D (PqqD)"/>
    <property type="match status" value="1"/>
</dbReference>
<organism evidence="2 3">
    <name type="scientific">Halomonas saccharevitans</name>
    <dbReference type="NCBI Taxonomy" id="416872"/>
    <lineage>
        <taxon>Bacteria</taxon>
        <taxon>Pseudomonadati</taxon>
        <taxon>Pseudomonadota</taxon>
        <taxon>Gammaproteobacteria</taxon>
        <taxon>Oceanospirillales</taxon>
        <taxon>Halomonadaceae</taxon>
        <taxon>Halomonas</taxon>
    </lineage>
</organism>
<dbReference type="RefSeq" id="WP_139233881.1">
    <property type="nucleotide sequence ID" value="NZ_FPAQ01000001.1"/>
</dbReference>
<evidence type="ECO:0000313" key="2">
    <source>
        <dbReference type="EMBL" id="SFT33665.1"/>
    </source>
</evidence>
<dbReference type="Pfam" id="PF05402">
    <property type="entry name" value="PqqD"/>
    <property type="match status" value="1"/>
</dbReference>
<protein>
    <submittedName>
        <fullName evidence="2">Coenzyme PQQ synthesis protein D (PqqD)</fullName>
    </submittedName>
</protein>
<gene>
    <name evidence="2" type="ORF">SAMN04487956_101218</name>
</gene>
<reference evidence="2 3" key="1">
    <citation type="submission" date="2016-10" db="EMBL/GenBank/DDBJ databases">
        <authorList>
            <person name="de Groot N.N."/>
        </authorList>
    </citation>
    <scope>NUCLEOTIDE SEQUENCE [LARGE SCALE GENOMIC DNA]</scope>
    <source>
        <strain evidence="2 3">CGMCC 1.6493</strain>
    </source>
</reference>
<name>A0A1I6X5S6_9GAMM</name>
<sequence length="452" mass="47647">MSAPHANARSLEILKPAGLEVALRLEQAPELAKALLGAMPGWPLEAVQAARSLCPAPSEEALTAWREANGYAQAVPGRAHPRRLSGPATAAASLIADLIDRLLESRPHQSGLHCAAVEIGGRLVLFPATHRSGKSLLSAAFAAAGYRVFAAAGYRVFADDVLMLSDDEGDKGGDKDGSRGQGRAPGESMGKPMGEALGIAPRLRLPLPSHLPADLAAFITAHDGVSDERYHYLALSDDRLAGHGERLPIGAIVMLDRVPGTPAPSLTRLSPGDGLLRLLGQSLAGDAHDPGRLVERLLPMMRGLPCRLLCYDDPKAAVERVVAGLADAERGEAGLIDSPLDEAGRCPPAGATERASAIGVPGAAWRRRPVEAEYPLGEEHFLVDPRGGVHRLSAVAAGIWRLLELDALSLSEVVALLAERFPTVESARLARDVARLFDDLAAAELIAPDVER</sequence>
<feature type="region of interest" description="Disordered" evidence="1">
    <location>
        <begin position="168"/>
        <end position="193"/>
    </location>
</feature>
<proteinExistence type="predicted"/>